<name>A0A2S7RS23_ENTMU</name>
<accession>A0A2S7RS23</accession>
<dbReference type="RefSeq" id="WP_104872121.1">
    <property type="nucleotide sequence ID" value="NZ_PUAP01000031.1"/>
</dbReference>
<protein>
    <submittedName>
        <fullName evidence="3">Uncharacterized protein</fullName>
    </submittedName>
</protein>
<feature type="region of interest" description="Disordered" evidence="2">
    <location>
        <begin position="341"/>
        <end position="373"/>
    </location>
</feature>
<evidence type="ECO:0000313" key="3">
    <source>
        <dbReference type="EMBL" id="PQF22384.1"/>
    </source>
</evidence>
<dbReference type="EMBL" id="PUAP01000031">
    <property type="protein sequence ID" value="PQF22384.1"/>
    <property type="molecule type" value="Genomic_DNA"/>
</dbReference>
<keyword evidence="1" id="KW-0175">Coiled coil</keyword>
<dbReference type="AlphaFoldDB" id="A0A2S7RS23"/>
<comment type="caution">
    <text evidence="3">The sequence shown here is derived from an EMBL/GenBank/DDBJ whole genome shotgun (WGS) entry which is preliminary data.</text>
</comment>
<feature type="coiled-coil region" evidence="1">
    <location>
        <begin position="161"/>
        <end position="195"/>
    </location>
</feature>
<reference evidence="3 4" key="1">
    <citation type="journal article" date="2018" name="Pathog. Dis.">
        <title>Whole-genome sequencing based characterization of antimicrobial resistance in Enterococcus.</title>
        <authorList>
            <person name="Tyson G."/>
        </authorList>
    </citation>
    <scope>NUCLEOTIDE SEQUENCE [LARGE SCALE GENOMIC DNA]</scope>
    <source>
        <strain evidence="3 4">CVM N55263</strain>
    </source>
</reference>
<evidence type="ECO:0000313" key="4">
    <source>
        <dbReference type="Proteomes" id="UP000237934"/>
    </source>
</evidence>
<evidence type="ECO:0000256" key="2">
    <source>
        <dbReference type="SAM" id="MobiDB-lite"/>
    </source>
</evidence>
<sequence>MDKHLKKLLQNERDYLYTDFSSLHKTQQKLYNEINKEQNNLLNNFPANERQAKNLVDRVNTYDDKVRTWVANAMRMEKMEQHIRAIRSKLHGGINKPSKTFERIGYQENSARIMLEKRNEQFYPKMFHELISKTSSFHGPNFTFTVGEAKIPEPVDLNLSKKTLQTRKDRLTSEFKDLHNESNKWKNKLNGLTQEVIKNSIDLENPDYRREFKRALKSHHSIEHVAAPIVNSIDSLHSSMLNYADSLIRLHKKEGELFETRKQINDKEQYVNGSKTLKKLGYERGQALADLKAVGKDYYTPKLLSAIDYTRSLGAEVLRTVDVHKIVETDKKVQQVSQLKAKGSFADRTKRAKKMAGDFQQNRPTTSNHEKSR</sequence>
<proteinExistence type="predicted"/>
<gene>
    <name evidence="3" type="ORF">CUS89_10700</name>
</gene>
<dbReference type="Proteomes" id="UP000237934">
    <property type="component" value="Unassembled WGS sequence"/>
</dbReference>
<organism evidence="3 4">
    <name type="scientific">Enterococcus mundtii</name>
    <dbReference type="NCBI Taxonomy" id="53346"/>
    <lineage>
        <taxon>Bacteria</taxon>
        <taxon>Bacillati</taxon>
        <taxon>Bacillota</taxon>
        <taxon>Bacilli</taxon>
        <taxon>Lactobacillales</taxon>
        <taxon>Enterococcaceae</taxon>
        <taxon>Enterococcus</taxon>
    </lineage>
</organism>
<evidence type="ECO:0000256" key="1">
    <source>
        <dbReference type="SAM" id="Coils"/>
    </source>
</evidence>